<evidence type="ECO:0008006" key="3">
    <source>
        <dbReference type="Google" id="ProtNLM"/>
    </source>
</evidence>
<comment type="caution">
    <text evidence="1">The sequence shown here is derived from an EMBL/GenBank/DDBJ whole genome shotgun (WGS) entry which is preliminary data.</text>
</comment>
<evidence type="ECO:0000313" key="1">
    <source>
        <dbReference type="EMBL" id="TKC00168.1"/>
    </source>
</evidence>
<evidence type="ECO:0000313" key="2">
    <source>
        <dbReference type="Proteomes" id="UP000308181"/>
    </source>
</evidence>
<dbReference type="Proteomes" id="UP000308181">
    <property type="component" value="Unassembled WGS sequence"/>
</dbReference>
<accession>A0A4U1C960</accession>
<reference evidence="1 2" key="1">
    <citation type="submission" date="2019-04" db="EMBL/GenBank/DDBJ databases">
        <title>Pedobacter sp. AR-3-17 sp. nov., isolated from Arctic soil.</title>
        <authorList>
            <person name="Dahal R.H."/>
            <person name="Kim D.-U."/>
        </authorList>
    </citation>
    <scope>NUCLEOTIDE SEQUENCE [LARGE SCALE GENOMIC DNA]</scope>
    <source>
        <strain evidence="1 2">AR-3-17</strain>
    </source>
</reference>
<protein>
    <recommendedName>
        <fullName evidence="3">STAS domain-containing protein</fullName>
    </recommendedName>
</protein>
<keyword evidence="2" id="KW-1185">Reference proteome</keyword>
<sequence>MSKFSFKGRIQTDPKGVQQLFDFYQFAKQFSNCWFTIDFAQLEWFDANLSSELLLYCHNLKKKNNLKFFIDYSILKGDLNVLSRNGFAYHVVHNKEHFKPVDDRETVIPIKAFNPDNVDSFADYIENIFLKQRGLDKIDKDSKDRIKSSYFEIFDNVGIHANTKSPIICCGQHFPASGVLKFTLTDYGDGFLKKIAQHTLNEIKSGADAISWAVKGGSTKPDAIKGGNGLKKIMLYCFKNAGELSIVSDGCFWSLQNKSINFHNLNNFRTGATIHLTFRYLN</sequence>
<gene>
    <name evidence="1" type="ORF">FA046_00355</name>
</gene>
<dbReference type="EMBL" id="SWBP01000001">
    <property type="protein sequence ID" value="TKC00168.1"/>
    <property type="molecule type" value="Genomic_DNA"/>
</dbReference>
<name>A0A4U1C960_9SPHI</name>
<dbReference type="RefSeq" id="WP_136824377.1">
    <property type="nucleotide sequence ID" value="NZ_SWBP01000001.1"/>
</dbReference>
<proteinExistence type="predicted"/>
<dbReference type="AlphaFoldDB" id="A0A4U1C960"/>
<organism evidence="1 2">
    <name type="scientific">Pedobacter cryophilus</name>
    <dbReference type="NCBI Taxonomy" id="2571271"/>
    <lineage>
        <taxon>Bacteria</taxon>
        <taxon>Pseudomonadati</taxon>
        <taxon>Bacteroidota</taxon>
        <taxon>Sphingobacteriia</taxon>
        <taxon>Sphingobacteriales</taxon>
        <taxon>Sphingobacteriaceae</taxon>
        <taxon>Pedobacter</taxon>
    </lineage>
</organism>
<dbReference type="OrthoDB" id="2047848at2"/>